<keyword evidence="3" id="KW-1185">Reference proteome</keyword>
<comment type="caution">
    <text evidence="2">The sequence shown here is derived from an EMBL/GenBank/DDBJ whole genome shotgun (WGS) entry which is preliminary data.</text>
</comment>
<dbReference type="Proteomes" id="UP000187429">
    <property type="component" value="Unassembled WGS sequence"/>
</dbReference>
<feature type="compositionally biased region" description="Polar residues" evidence="1">
    <location>
        <begin position="779"/>
        <end position="789"/>
    </location>
</feature>
<proteinExistence type="predicted"/>
<feature type="compositionally biased region" description="Basic and acidic residues" evidence="1">
    <location>
        <begin position="98"/>
        <end position="109"/>
    </location>
</feature>
<reference evidence="3" key="1">
    <citation type="submission" date="2017-01" db="EMBL/GenBank/DDBJ databases">
        <authorList>
            <person name="Wang Y."/>
            <person name="White M."/>
            <person name="Kvist S."/>
            <person name="Moncalvo J.-M."/>
        </authorList>
    </citation>
    <scope>NUCLEOTIDE SEQUENCE [LARGE SCALE GENOMIC DNA]</scope>
    <source>
        <strain evidence="3">ID-206-W2</strain>
    </source>
</reference>
<evidence type="ECO:0000256" key="1">
    <source>
        <dbReference type="SAM" id="MobiDB-lite"/>
    </source>
</evidence>
<dbReference type="EMBL" id="LSSM01001254">
    <property type="protein sequence ID" value="OMJ26957.1"/>
    <property type="molecule type" value="Genomic_DNA"/>
</dbReference>
<organism evidence="2 3">
    <name type="scientific">Smittium culicis</name>
    <dbReference type="NCBI Taxonomy" id="133412"/>
    <lineage>
        <taxon>Eukaryota</taxon>
        <taxon>Fungi</taxon>
        <taxon>Fungi incertae sedis</taxon>
        <taxon>Zoopagomycota</taxon>
        <taxon>Kickxellomycotina</taxon>
        <taxon>Harpellomycetes</taxon>
        <taxon>Harpellales</taxon>
        <taxon>Legeriomycetaceae</taxon>
        <taxon>Smittium</taxon>
    </lineage>
</organism>
<feature type="region of interest" description="Disordered" evidence="1">
    <location>
        <begin position="539"/>
        <end position="558"/>
    </location>
</feature>
<feature type="compositionally biased region" description="Polar residues" evidence="1">
    <location>
        <begin position="539"/>
        <end position="553"/>
    </location>
</feature>
<evidence type="ECO:0000313" key="3">
    <source>
        <dbReference type="Proteomes" id="UP000187429"/>
    </source>
</evidence>
<gene>
    <name evidence="2" type="ORF">AYI69_g3623</name>
</gene>
<feature type="compositionally biased region" description="Basic residues" evidence="1">
    <location>
        <begin position="87"/>
        <end position="97"/>
    </location>
</feature>
<protein>
    <submittedName>
        <fullName evidence="2">Uncharacterized protein</fullName>
    </submittedName>
</protein>
<feature type="region of interest" description="Disordered" evidence="1">
    <location>
        <begin position="67"/>
        <end position="109"/>
    </location>
</feature>
<name>A0A1R1YJ59_9FUNG</name>
<feature type="compositionally biased region" description="Polar residues" evidence="1">
    <location>
        <begin position="71"/>
        <end position="80"/>
    </location>
</feature>
<accession>A0A1R1YJ59</accession>
<sequence length="1054" mass="121315">MEELKAVEHISNNCFQGYPSFKTFINHGQKFSDKALMFKSNISPVSYTRRSILTSIRSIPDSEDKIEGRCYTSSDDSNSDNLEKVNKPKKANRNKGVKNRETLRNSDLQKSDSTYLAKEYLDSEKKKFDYTKDLESDSKNVDIIDIPEVKNAYISHVKKTSQPESNHIGISPQKRADKEGLEKHEFYQLKQATKSYNDIPGKLNISIKGLSIENPLTKTTTTNMYESINCLEENLRNLSQPNLYKKVGKSKIVNVEGGIRKNKHRNQSLPGRRVNYEKDDSIGNFSSSINIDNSEPIINQKSEMNYYTISPPKIIDLTRSSSASDFYSNGIYSGYNRQVKDFGQLVKTERKEKYTNSNSSSSKTVNQSKDNCLNGISISKSLNIMYSSHPEVTKTTKSLNASLLKWKNEEIVRIYNLSEEKKIMLKSTDFDKKKQKRKSFDSFLKFIKLKNPDEASKQEKKSSSTANFIRTRDSIAKLNTRNKSLMNLELQNELYYAKNKSSIHRKHSTPDMRYVINNESDESQLISRNKNIFNQSAIDSNDKMSSNNTTNEDSNVEESYRDFDTHFESQRSTILKNKENIIPKNDTITSNKTHTSFEEDFMNNKNEKENVDLIHFDLETFTSKYTKKYYQFKSEKLANGKNNKGYNSHYDRINKSELDYRTKNIKVGQRKDTIHDLSKSPLQRIIKNTSNPDYVSFSSINKNSAMLKKISRRKLESSGEKYSEEESSLKDLYSDNRDSHFAKSNINFGVGPIKTKLNRTNYIQTSSTQRDHSFDNPKSIKSGNSLNDSQKLHKSQYKPSFSVDKALKKARTSRNSLAVDSIIFSIAGKLELYILKNVKADQYINSTSDPSEFKTLFFSLAKLVHLETEKSLLDMLMYPAEKDIDIKYVNEFFTDIMRFFEKRKAINLYPLLYEYLEKNDILNKSKSSIIFPSHNIVLNSSPKKSFEHPVLQLNLSKMSNIGDDYALQNVCNISNLVSFTTSFVLNLKVDISKNAFLNRVSICYYLISLQQDPNFLEELFTTFESISGKTSETVELKDLEIIVNILKLSITKWI</sequence>
<feature type="region of interest" description="Disordered" evidence="1">
    <location>
        <begin position="764"/>
        <end position="797"/>
    </location>
</feature>
<dbReference type="OrthoDB" id="10338098at2759"/>
<evidence type="ECO:0000313" key="2">
    <source>
        <dbReference type="EMBL" id="OMJ26957.1"/>
    </source>
</evidence>
<dbReference type="AlphaFoldDB" id="A0A1R1YJ59"/>